<name>A0A383DKQ7_9ZZZZ</name>
<reference evidence="2" key="1">
    <citation type="submission" date="2018-05" db="EMBL/GenBank/DDBJ databases">
        <authorList>
            <person name="Lanie J.A."/>
            <person name="Ng W.-L."/>
            <person name="Kazmierczak K.M."/>
            <person name="Andrzejewski T.M."/>
            <person name="Davidsen T.M."/>
            <person name="Wayne K.J."/>
            <person name="Tettelin H."/>
            <person name="Glass J.I."/>
            <person name="Rusch D."/>
            <person name="Podicherti R."/>
            <person name="Tsui H.-C.T."/>
            <person name="Winkler M.E."/>
        </authorList>
    </citation>
    <scope>NUCLEOTIDE SEQUENCE</scope>
</reference>
<evidence type="ECO:0000259" key="1">
    <source>
        <dbReference type="Pfam" id="PF17975"/>
    </source>
</evidence>
<gene>
    <name evidence="2" type="ORF">METZ01_LOCUS497737</name>
</gene>
<organism evidence="2">
    <name type="scientific">marine metagenome</name>
    <dbReference type="NCBI Taxonomy" id="408172"/>
    <lineage>
        <taxon>unclassified sequences</taxon>
        <taxon>metagenomes</taxon>
        <taxon>ecological metagenomes</taxon>
    </lineage>
</organism>
<dbReference type="InterPro" id="IPR040763">
    <property type="entry name" value="RNR_alpha_hel"/>
</dbReference>
<dbReference type="Pfam" id="PF17975">
    <property type="entry name" value="RNR_Alpha"/>
    <property type="match status" value="1"/>
</dbReference>
<dbReference type="AlphaFoldDB" id="A0A383DKQ7"/>
<dbReference type="Gene3D" id="3.20.70.20">
    <property type="match status" value="1"/>
</dbReference>
<dbReference type="SUPFAM" id="SSF51998">
    <property type="entry name" value="PFL-like glycyl radical enzymes"/>
    <property type="match status" value="1"/>
</dbReference>
<protein>
    <recommendedName>
        <fullName evidence="1">Ribonucleotide reductase alpha-helical domain-containing protein</fullName>
    </recommendedName>
</protein>
<feature type="domain" description="Ribonucleotide reductase alpha-helical" evidence="1">
    <location>
        <begin position="5"/>
        <end position="92"/>
    </location>
</feature>
<evidence type="ECO:0000313" key="2">
    <source>
        <dbReference type="EMBL" id="SVE44883.1"/>
    </source>
</evidence>
<accession>A0A383DKQ7</accession>
<dbReference type="EMBL" id="UINC01218026">
    <property type="protein sequence ID" value="SVE44883.1"/>
    <property type="molecule type" value="Genomic_DNA"/>
</dbReference>
<proteinExistence type="predicted"/>
<sequence>MPLITDDFIETYKTQTPPWGFGGLGEIVFLRTYSRKNGGDRTELWPETIQRVINGAVEIGVPYTQDEAERLFDHMFHLRCSFAGRGLWQLGTPLVQNMGGASLNNCYFVNVETVEDFEFIFDMLMLGGGVGFSVERAKIHELPKVKPNVTITHERTNDADIIVPDSRQGWSRLLHST</sequence>
<feature type="non-terminal residue" evidence="2">
    <location>
        <position position="177"/>
    </location>
</feature>